<keyword evidence="3" id="KW-1185">Reference proteome</keyword>
<evidence type="ECO:0008006" key="4">
    <source>
        <dbReference type="Google" id="ProtNLM"/>
    </source>
</evidence>
<dbReference type="Proteomes" id="UP000501240">
    <property type="component" value="Chromosome"/>
</dbReference>
<dbReference type="EMBL" id="CP053892">
    <property type="protein sequence ID" value="QKG18708.1"/>
    <property type="molecule type" value="Genomic_DNA"/>
</dbReference>
<proteinExistence type="predicted"/>
<feature type="region of interest" description="Disordered" evidence="1">
    <location>
        <begin position="84"/>
        <end position="106"/>
    </location>
</feature>
<gene>
    <name evidence="2" type="ORF">ACTIVE_0342</name>
</gene>
<evidence type="ECO:0000313" key="2">
    <source>
        <dbReference type="EMBL" id="QKG18708.1"/>
    </source>
</evidence>
<reference evidence="2 3" key="1">
    <citation type="submission" date="2020-05" db="EMBL/GenBank/DDBJ databases">
        <title>Actinomadura verrucosospora NRRL-B18236 (PFL_A860) Genome sequencing and assembly.</title>
        <authorList>
            <person name="Samborskyy M."/>
        </authorList>
    </citation>
    <scope>NUCLEOTIDE SEQUENCE [LARGE SCALE GENOMIC DNA]</scope>
    <source>
        <strain evidence="2 3">NRRL:B18236</strain>
    </source>
</reference>
<organism evidence="2 3">
    <name type="scientific">Actinomadura verrucosospora</name>
    <dbReference type="NCBI Taxonomy" id="46165"/>
    <lineage>
        <taxon>Bacteria</taxon>
        <taxon>Bacillati</taxon>
        <taxon>Actinomycetota</taxon>
        <taxon>Actinomycetes</taxon>
        <taxon>Streptosporangiales</taxon>
        <taxon>Thermomonosporaceae</taxon>
        <taxon>Actinomadura</taxon>
    </lineage>
</organism>
<name>A0A7D4AGK3_ACTVE</name>
<sequence>MDALVTGLSGHLKHEEDQALPLIRAVAIPQQWAHFGQIHGQRIGPDAPRLLPWLLDGATEADAATMLAPLPAPRLVRCIMRRPQQAGDQDGSHPGSKRAYGCGHSSTRRTTRLIPTTVRYRFRSANSCQLHTTGCPTSAHKCRI</sequence>
<accession>A0A7D4AGK3</accession>
<evidence type="ECO:0000256" key="1">
    <source>
        <dbReference type="SAM" id="MobiDB-lite"/>
    </source>
</evidence>
<dbReference type="AlphaFoldDB" id="A0A7D4AGK3"/>
<protein>
    <recommendedName>
        <fullName evidence="4">Hemerythrin-like domain-containing protein</fullName>
    </recommendedName>
</protein>
<evidence type="ECO:0000313" key="3">
    <source>
        <dbReference type="Proteomes" id="UP000501240"/>
    </source>
</evidence>